<protein>
    <submittedName>
        <fullName evidence="1">Uncharacterized protein</fullName>
    </submittedName>
</protein>
<dbReference type="EMBL" id="BARS01015689">
    <property type="protein sequence ID" value="GAF93272.1"/>
    <property type="molecule type" value="Genomic_DNA"/>
</dbReference>
<name>X0TYR2_9ZZZZ</name>
<proteinExistence type="predicted"/>
<sequence>MVTPTNNEVLASAQISAGSYASDYISADNYERAIAVIYVIAITGIPTLDISLQCSPVNPATDNTKWRTVYMEEQIPAASMASLPSIFGGHVQVDWSGYLRILYTVGGTSTPTITFSANIELKSIDPMLYYPITIYKNNKVLDRITMYEKDTPTYTFVVKDKDEDVV</sequence>
<reference evidence="1" key="1">
    <citation type="journal article" date="2014" name="Front. Microbiol.">
        <title>High frequency of phylogenetically diverse reductive dehalogenase-homologous genes in deep subseafloor sedimentary metagenomes.</title>
        <authorList>
            <person name="Kawai M."/>
            <person name="Futagami T."/>
            <person name="Toyoda A."/>
            <person name="Takaki Y."/>
            <person name="Nishi S."/>
            <person name="Hori S."/>
            <person name="Arai W."/>
            <person name="Tsubouchi T."/>
            <person name="Morono Y."/>
            <person name="Uchiyama I."/>
            <person name="Ito T."/>
            <person name="Fujiyama A."/>
            <person name="Inagaki F."/>
            <person name="Takami H."/>
        </authorList>
    </citation>
    <scope>NUCLEOTIDE SEQUENCE</scope>
    <source>
        <strain evidence="1">Expedition CK06-06</strain>
    </source>
</reference>
<gene>
    <name evidence="1" type="ORF">S01H1_25921</name>
</gene>
<organism evidence="1">
    <name type="scientific">marine sediment metagenome</name>
    <dbReference type="NCBI Taxonomy" id="412755"/>
    <lineage>
        <taxon>unclassified sequences</taxon>
        <taxon>metagenomes</taxon>
        <taxon>ecological metagenomes</taxon>
    </lineage>
</organism>
<comment type="caution">
    <text evidence="1">The sequence shown here is derived from an EMBL/GenBank/DDBJ whole genome shotgun (WGS) entry which is preliminary data.</text>
</comment>
<accession>X0TYR2</accession>
<dbReference type="Gene3D" id="2.60.120.1110">
    <property type="match status" value="1"/>
</dbReference>
<dbReference type="AlphaFoldDB" id="X0TYR2"/>
<feature type="non-terminal residue" evidence="1">
    <location>
        <position position="166"/>
    </location>
</feature>
<evidence type="ECO:0000313" key="1">
    <source>
        <dbReference type="EMBL" id="GAF93272.1"/>
    </source>
</evidence>